<dbReference type="AlphaFoldDB" id="A0A362X4U9"/>
<feature type="region of interest" description="Disordered" evidence="1">
    <location>
        <begin position="206"/>
        <end position="228"/>
    </location>
</feature>
<evidence type="ECO:0008006" key="5">
    <source>
        <dbReference type="Google" id="ProtNLM"/>
    </source>
</evidence>
<dbReference type="RefSeq" id="WP_105474232.1">
    <property type="nucleotide sequence ID" value="NZ_PVEO01000007.1"/>
</dbReference>
<sequence>MNLKFKLFAFLLVLALFSCKKEAEEKTLDEYKYTEKGIVLNCDKFDLKLLNEALFSFENDILEAYGKNGQTGAPNLTRAYSQFIRNAMYGRINYADIVSPHTAKVFEVLKSKQELWDLNNANTKLNYNSSVMACIANNMIDRSLKTTLNALLETNSMSPKLFGPALQSNYGAAIRDKYLSAYVALEFYYGKLFDVDLSQVAEKPEPKVDFNKIPPQTPQNDPHAGHNH</sequence>
<accession>A0A362X4U9</accession>
<organism evidence="3 4">
    <name type="scientific">Jejuia pallidilutea</name>
    <dbReference type="NCBI Taxonomy" id="504487"/>
    <lineage>
        <taxon>Bacteria</taxon>
        <taxon>Pseudomonadati</taxon>
        <taxon>Bacteroidota</taxon>
        <taxon>Flavobacteriia</taxon>
        <taxon>Flavobacteriales</taxon>
        <taxon>Flavobacteriaceae</taxon>
        <taxon>Jejuia</taxon>
    </lineage>
</organism>
<dbReference type="Proteomes" id="UP000251545">
    <property type="component" value="Unassembled WGS sequence"/>
</dbReference>
<proteinExistence type="predicted"/>
<gene>
    <name evidence="3" type="ORF">CLV33_107175</name>
</gene>
<evidence type="ECO:0000313" key="3">
    <source>
        <dbReference type="EMBL" id="PQV47390.1"/>
    </source>
</evidence>
<dbReference type="PROSITE" id="PS51257">
    <property type="entry name" value="PROKAR_LIPOPROTEIN"/>
    <property type="match status" value="1"/>
</dbReference>
<reference evidence="3 4" key="1">
    <citation type="submission" date="2018-02" db="EMBL/GenBank/DDBJ databases">
        <title>Genomic Encyclopedia of Archaeal and Bacterial Type Strains, Phase II (KMG-II): from individual species to whole genera.</title>
        <authorList>
            <person name="Goeker M."/>
        </authorList>
    </citation>
    <scope>NUCLEOTIDE SEQUENCE [LARGE SCALE GENOMIC DNA]</scope>
    <source>
        <strain evidence="3 4">DSM 21165</strain>
    </source>
</reference>
<keyword evidence="2" id="KW-0732">Signal</keyword>
<evidence type="ECO:0000256" key="1">
    <source>
        <dbReference type="SAM" id="MobiDB-lite"/>
    </source>
</evidence>
<protein>
    <recommendedName>
        <fullName evidence="5">Lipoprotein</fullName>
    </recommendedName>
</protein>
<name>A0A362X4U9_9FLAO</name>
<dbReference type="EMBL" id="PVEO01000007">
    <property type="protein sequence ID" value="PQV47390.1"/>
    <property type="molecule type" value="Genomic_DNA"/>
</dbReference>
<feature type="signal peptide" evidence="2">
    <location>
        <begin position="1"/>
        <end position="23"/>
    </location>
</feature>
<evidence type="ECO:0000313" key="4">
    <source>
        <dbReference type="Proteomes" id="UP000251545"/>
    </source>
</evidence>
<comment type="caution">
    <text evidence="3">The sequence shown here is derived from an EMBL/GenBank/DDBJ whole genome shotgun (WGS) entry which is preliminary data.</text>
</comment>
<evidence type="ECO:0000256" key="2">
    <source>
        <dbReference type="SAM" id="SignalP"/>
    </source>
</evidence>
<feature type="chain" id="PRO_5017073817" description="Lipoprotein" evidence="2">
    <location>
        <begin position="24"/>
        <end position="228"/>
    </location>
</feature>